<dbReference type="PATRIC" id="fig|1302649.3.peg.1151"/>
<name>A0A091C5H5_9ENTE</name>
<accession>A0A091C5H5</accession>
<dbReference type="Proteomes" id="UP000029380">
    <property type="component" value="Unassembled WGS sequence"/>
</dbReference>
<proteinExistence type="predicted"/>
<sequence length="61" mass="7479">MTDLEEILSAFEPRMYVDSQKQWHEELSLNRNQQEVYNDYRLIQYDILQGEQYSLQNGFFN</sequence>
<dbReference type="AlphaFoldDB" id="A0A091C5H5"/>
<organism evidence="1 2">
    <name type="scientific">Tetragenococcus muriaticus PMC-11-5</name>
    <dbReference type="NCBI Taxonomy" id="1302649"/>
    <lineage>
        <taxon>Bacteria</taxon>
        <taxon>Bacillati</taxon>
        <taxon>Bacillota</taxon>
        <taxon>Bacilli</taxon>
        <taxon>Lactobacillales</taxon>
        <taxon>Enterococcaceae</taxon>
        <taxon>Tetragenococcus</taxon>
    </lineage>
</organism>
<protein>
    <submittedName>
        <fullName evidence="1">Uncharacterized protein</fullName>
    </submittedName>
</protein>
<reference evidence="1 2" key="1">
    <citation type="submission" date="2014-08" db="EMBL/GenBank/DDBJ databases">
        <title>Genome sequence of Tetragenococcus muriaticus.</title>
        <authorList>
            <person name="Chuea-nongthon C."/>
            <person name="Rodtong S."/>
            <person name="Yongsawatdigul J."/>
            <person name="Steele J.L."/>
            <person name="Liu X.-y."/>
            <person name="Speers J."/>
            <person name="Glasner J.D."/>
            <person name="Neeno-Eckwall E.C."/>
        </authorList>
    </citation>
    <scope>NUCLEOTIDE SEQUENCE [LARGE SCALE GENOMIC DNA]</scope>
    <source>
        <strain evidence="1 2">PMC-11-5</strain>
    </source>
</reference>
<evidence type="ECO:0000313" key="1">
    <source>
        <dbReference type="EMBL" id="KFN91885.1"/>
    </source>
</evidence>
<comment type="caution">
    <text evidence="1">The sequence shown here is derived from an EMBL/GenBank/DDBJ whole genome shotgun (WGS) entry which is preliminary data.</text>
</comment>
<evidence type="ECO:0000313" key="2">
    <source>
        <dbReference type="Proteomes" id="UP000029380"/>
    </source>
</evidence>
<dbReference type="EMBL" id="JPVU01000120">
    <property type="protein sequence ID" value="KFN91885.1"/>
    <property type="molecule type" value="Genomic_DNA"/>
</dbReference>
<gene>
    <name evidence="1" type="ORF">TMUPMC115_1150</name>
</gene>